<reference evidence="3" key="1">
    <citation type="journal article" date="2024" name="Syst. Appl. Microbiol.">
        <title>First single-strain enrichments of Electrothrix cable bacteria, description of E. aestuarii sp. nov. and E. rattekaaiensis sp. nov., and proposal of a cable bacteria taxonomy following the rules of the SeqCode.</title>
        <authorList>
            <person name="Plum-Jensen L.E."/>
            <person name="Schramm A."/>
            <person name="Marshall I.P.G."/>
        </authorList>
    </citation>
    <scope>NUCLEOTIDE SEQUENCE</scope>
    <source>
        <strain evidence="3">Rat1</strain>
    </source>
</reference>
<accession>A0AAU8LY59</accession>
<evidence type="ECO:0000256" key="2">
    <source>
        <dbReference type="SAM" id="Phobius"/>
    </source>
</evidence>
<feature type="compositionally biased region" description="Basic and acidic residues" evidence="1">
    <location>
        <begin position="98"/>
        <end position="111"/>
    </location>
</feature>
<gene>
    <name evidence="3" type="ORF">Q3M24_04095</name>
</gene>
<protein>
    <submittedName>
        <fullName evidence="3">Uncharacterized protein</fullName>
    </submittedName>
</protein>
<feature type="transmembrane region" description="Helical" evidence="2">
    <location>
        <begin position="130"/>
        <end position="153"/>
    </location>
</feature>
<feature type="region of interest" description="Disordered" evidence="1">
    <location>
        <begin position="598"/>
        <end position="617"/>
    </location>
</feature>
<evidence type="ECO:0000313" key="3">
    <source>
        <dbReference type="EMBL" id="XCN73946.1"/>
    </source>
</evidence>
<dbReference type="EMBL" id="CP159373">
    <property type="protein sequence ID" value="XCN73946.1"/>
    <property type="molecule type" value="Genomic_DNA"/>
</dbReference>
<sequence length="1029" mass="114457">MKYQLFSSGRLLAGSEEKKSIARIQRISKLSAEQIRKSLLNGKPKKLLASDDKEKIKRAALAFHKAGLEVKVQISQAPAHAPPAEAKKNDDPGNIAPNKEKGPPEKVRIDTVPHSTASRRTKKKRSYARCLLSFLLFLIILVGGASGYAWYWLHRPLPAGVLAAEQALFDGNLIIAGLIDVKKLTLLERYWFGELDPQALPLETRQQGLLNNLLSGPPKFRENLSHIFYATSMPPGQEQGTQILLLTGKFDAQTLLKTLGKSFKTEQIDTKRWQLTPLSPADSSAANAACADKTPQNTGTASRQLYIHITPDRVMLFSDLPYAEHIWERLSSGQQAEQDPSRWQHYRQGKFISFMLIRPGQTSKAIGGIPGLMAQGALTNTPQVQEIALGLEADPRKGGLNTNLHVNSKDATWNASTATGIQQKINALQQDRRSTTPTLAAVLARIKPSSGSNGLDIDVRVDSQLLDDLVTVLQEGINSIFMGMSEGNTNGGENSEQINEKPATYQNIDLKTLPDYRNDAFQSEPPLFIDGPFAVDLKSISPDKAGIMNLKLEGKVQLPENTSDSFNTTGKLTMQILSVQDTSGQELLRDEHCMSRSELSGLSPNHEPESNTISWQDQSRVQKHVRLKADTPVEQLHKITGQISFSVPTRVRKISVPLRAGEVVEQAGLRFYLNSIKKNAITYQISGNTSRLLEIRGLNKAGQVLQQGWLIGDQNKGRATQNFSGQIEGLEIFIAENFFEKKSKFALSNLFQAKAADKKGKEPAWFAPEKIDLKDWNAYKKLNLKKLLINPEKDWYLSNKQTKPIAEGSWSPIRLFITHTPKEWGNNPIAHLYFPQLQDLPGVLSGLSSRIEVPAPKEGPKLRYHQTSYWYNSTTGEILQKHLVQGKPFALNSFPLITGLAEKQKLDRLKGELIFRLPQKTQVEQFALKELWAGQSKEGITVTLTEVGRGTFPGYSLKVEGALEKLVNLHGIGADDERVLASPINFQEGGYWTMTLPFGRGIENIELVIATEQKVLHYPFDFKAKYPKE</sequence>
<proteinExistence type="predicted"/>
<organism evidence="3">
    <name type="scientific">Candidatus Electrothrix aestuarii</name>
    <dbReference type="NCBI Taxonomy" id="3062594"/>
    <lineage>
        <taxon>Bacteria</taxon>
        <taxon>Pseudomonadati</taxon>
        <taxon>Thermodesulfobacteriota</taxon>
        <taxon>Desulfobulbia</taxon>
        <taxon>Desulfobulbales</taxon>
        <taxon>Desulfobulbaceae</taxon>
        <taxon>Candidatus Electrothrix</taxon>
    </lineage>
</organism>
<keyword evidence="2" id="KW-0472">Membrane</keyword>
<name>A0AAU8LY59_9BACT</name>
<reference evidence="3" key="2">
    <citation type="submission" date="2024-06" db="EMBL/GenBank/DDBJ databases">
        <authorList>
            <person name="Plum-Jensen L.E."/>
            <person name="Schramm A."/>
            <person name="Marshall I.P.G."/>
        </authorList>
    </citation>
    <scope>NUCLEOTIDE SEQUENCE</scope>
    <source>
        <strain evidence="3">Rat1</strain>
    </source>
</reference>
<keyword evidence="2" id="KW-0812">Transmembrane</keyword>
<keyword evidence="2" id="KW-1133">Transmembrane helix</keyword>
<dbReference type="AlphaFoldDB" id="A0AAU8LY59"/>
<evidence type="ECO:0000256" key="1">
    <source>
        <dbReference type="SAM" id="MobiDB-lite"/>
    </source>
</evidence>
<dbReference type="KEGG" id="eaj:Q3M24_04095"/>
<feature type="region of interest" description="Disordered" evidence="1">
    <location>
        <begin position="78"/>
        <end position="120"/>
    </location>
</feature>